<evidence type="ECO:0000313" key="4">
    <source>
        <dbReference type="Proteomes" id="UP000094389"/>
    </source>
</evidence>
<feature type="signal peptide" evidence="2">
    <location>
        <begin position="1"/>
        <end position="27"/>
    </location>
</feature>
<accession>A0A1E4S8R1</accession>
<sequence length="70" mass="7623">MWALCPHIPLTLLCAALVIWLTPSGLKKPCAHRANPPTNEPAANGQAFSTASEQSRHVQAGFLRYHLCSQ</sequence>
<organism evidence="3 4">
    <name type="scientific">Cyberlindnera jadinii (strain ATCC 18201 / CBS 1600 / BCRC 20928 / JCM 3617 / NBRC 0987 / NRRL Y-1542)</name>
    <name type="common">Torula yeast</name>
    <name type="synonym">Candida utilis</name>
    <dbReference type="NCBI Taxonomy" id="983966"/>
    <lineage>
        <taxon>Eukaryota</taxon>
        <taxon>Fungi</taxon>
        <taxon>Dikarya</taxon>
        <taxon>Ascomycota</taxon>
        <taxon>Saccharomycotina</taxon>
        <taxon>Saccharomycetes</taxon>
        <taxon>Phaffomycetales</taxon>
        <taxon>Phaffomycetaceae</taxon>
        <taxon>Cyberlindnera</taxon>
    </lineage>
</organism>
<dbReference type="Proteomes" id="UP000094389">
    <property type="component" value="Unassembled WGS sequence"/>
</dbReference>
<evidence type="ECO:0008006" key="5">
    <source>
        <dbReference type="Google" id="ProtNLM"/>
    </source>
</evidence>
<protein>
    <recommendedName>
        <fullName evidence="5">Secreted protein</fullName>
    </recommendedName>
</protein>
<dbReference type="EMBL" id="KV453925">
    <property type="protein sequence ID" value="ODV75927.1"/>
    <property type="molecule type" value="Genomic_DNA"/>
</dbReference>
<dbReference type="AlphaFoldDB" id="A0A1E4S8R1"/>
<feature type="region of interest" description="Disordered" evidence="1">
    <location>
        <begin position="31"/>
        <end position="53"/>
    </location>
</feature>
<evidence type="ECO:0000256" key="2">
    <source>
        <dbReference type="SAM" id="SignalP"/>
    </source>
</evidence>
<reference evidence="3 4" key="1">
    <citation type="journal article" date="2016" name="Proc. Natl. Acad. Sci. U.S.A.">
        <title>Comparative genomics of biotechnologically important yeasts.</title>
        <authorList>
            <person name="Riley R."/>
            <person name="Haridas S."/>
            <person name="Wolfe K.H."/>
            <person name="Lopes M.R."/>
            <person name="Hittinger C.T."/>
            <person name="Goeker M."/>
            <person name="Salamov A.A."/>
            <person name="Wisecaver J.H."/>
            <person name="Long T.M."/>
            <person name="Calvey C.H."/>
            <person name="Aerts A.L."/>
            <person name="Barry K.W."/>
            <person name="Choi C."/>
            <person name="Clum A."/>
            <person name="Coughlan A.Y."/>
            <person name="Deshpande S."/>
            <person name="Douglass A.P."/>
            <person name="Hanson S.J."/>
            <person name="Klenk H.-P."/>
            <person name="LaButti K.M."/>
            <person name="Lapidus A."/>
            <person name="Lindquist E.A."/>
            <person name="Lipzen A.M."/>
            <person name="Meier-Kolthoff J.P."/>
            <person name="Ohm R.A."/>
            <person name="Otillar R.P."/>
            <person name="Pangilinan J.L."/>
            <person name="Peng Y."/>
            <person name="Rokas A."/>
            <person name="Rosa C.A."/>
            <person name="Scheuner C."/>
            <person name="Sibirny A.A."/>
            <person name="Slot J.C."/>
            <person name="Stielow J.B."/>
            <person name="Sun H."/>
            <person name="Kurtzman C.P."/>
            <person name="Blackwell M."/>
            <person name="Grigoriev I.V."/>
            <person name="Jeffries T.W."/>
        </authorList>
    </citation>
    <scope>NUCLEOTIDE SEQUENCE [LARGE SCALE GENOMIC DNA]</scope>
    <source>
        <strain evidence="4">ATCC 18201 / CBS 1600 / BCRC 20928 / JCM 3617 / NBRC 0987 / NRRL Y-1542</strain>
    </source>
</reference>
<evidence type="ECO:0000313" key="3">
    <source>
        <dbReference type="EMBL" id="ODV75927.1"/>
    </source>
</evidence>
<gene>
    <name evidence="3" type="ORF">CYBJADRAFT_165302</name>
</gene>
<keyword evidence="4" id="KW-1185">Reference proteome</keyword>
<evidence type="ECO:0000256" key="1">
    <source>
        <dbReference type="SAM" id="MobiDB-lite"/>
    </source>
</evidence>
<feature type="chain" id="PRO_5009162720" description="Secreted protein" evidence="2">
    <location>
        <begin position="28"/>
        <end position="70"/>
    </location>
</feature>
<proteinExistence type="predicted"/>
<dbReference type="RefSeq" id="XP_020072966.1">
    <property type="nucleotide sequence ID" value="XM_020213975.1"/>
</dbReference>
<dbReference type="GeneID" id="30988371"/>
<name>A0A1E4S8R1_CYBJN</name>
<keyword evidence="2" id="KW-0732">Signal</keyword>